<gene>
    <name evidence="2" type="ORF">FPOA_09563</name>
</gene>
<dbReference type="STRING" id="36050.A0A1B8ABJ2"/>
<proteinExistence type="predicted"/>
<feature type="coiled-coil region" evidence="1">
    <location>
        <begin position="150"/>
        <end position="177"/>
    </location>
</feature>
<dbReference type="AlphaFoldDB" id="A0A1B8ABJ2"/>
<evidence type="ECO:0000313" key="2">
    <source>
        <dbReference type="EMBL" id="OBS17834.1"/>
    </source>
</evidence>
<sequence>MFLDASTTTLIFTTALMLRPYDLLPSSRTYLLLESINIVRQLATNLSMSLPDEQERNTMNDRLRRLKRSYSDRERALADLAPRYDHDGPHNAELLREEALESRDTTHNAANDQLCVDNQLLRHQIESIRAEKETTISELRENERIHLESLAQAQDDLSKAQDKIASLTSEKVSLEADRDSDQIEVQCLHVMMHYFQHELYESRQKLCKKTKELVDVRQKMCEAAGELVDARRDLLHTMERLGEYSEGVHAMLDRLEQAASNKAVTET</sequence>
<evidence type="ECO:0000256" key="1">
    <source>
        <dbReference type="SAM" id="Coils"/>
    </source>
</evidence>
<keyword evidence="3" id="KW-1185">Reference proteome</keyword>
<organism evidence="2 3">
    <name type="scientific">Fusarium poae</name>
    <dbReference type="NCBI Taxonomy" id="36050"/>
    <lineage>
        <taxon>Eukaryota</taxon>
        <taxon>Fungi</taxon>
        <taxon>Dikarya</taxon>
        <taxon>Ascomycota</taxon>
        <taxon>Pezizomycotina</taxon>
        <taxon>Sordariomycetes</taxon>
        <taxon>Hypocreomycetidae</taxon>
        <taxon>Hypocreales</taxon>
        <taxon>Nectriaceae</taxon>
        <taxon>Fusarium</taxon>
    </lineage>
</organism>
<dbReference type="Proteomes" id="UP000091967">
    <property type="component" value="Unassembled WGS sequence"/>
</dbReference>
<accession>A0A1B8ABJ2</accession>
<name>A0A1B8ABJ2_FUSPO</name>
<keyword evidence="1" id="KW-0175">Coiled coil</keyword>
<reference evidence="2 3" key="1">
    <citation type="submission" date="2016-06" db="EMBL/GenBank/DDBJ databases">
        <title>Living apart together: crosstalk between the core and supernumerary genomes in a fungal plant pathogen.</title>
        <authorList>
            <person name="Vanheule A."/>
            <person name="Audenaert K."/>
            <person name="Warris S."/>
            <person name="Van De Geest H."/>
            <person name="Schijlen E."/>
            <person name="Hofte M."/>
            <person name="De Saeger S."/>
            <person name="Haesaert G."/>
            <person name="Waalwijk C."/>
            <person name="Van Der Lee T."/>
        </authorList>
    </citation>
    <scope>NUCLEOTIDE SEQUENCE [LARGE SCALE GENOMIC DNA]</scope>
    <source>
        <strain evidence="2 3">2516</strain>
    </source>
</reference>
<evidence type="ECO:0000313" key="3">
    <source>
        <dbReference type="Proteomes" id="UP000091967"/>
    </source>
</evidence>
<dbReference type="EMBL" id="LYXU01000004">
    <property type="protein sequence ID" value="OBS17834.1"/>
    <property type="molecule type" value="Genomic_DNA"/>
</dbReference>
<comment type="caution">
    <text evidence="2">The sequence shown here is derived from an EMBL/GenBank/DDBJ whole genome shotgun (WGS) entry which is preliminary data.</text>
</comment>
<protein>
    <submittedName>
        <fullName evidence="2">Uncharacterized protein</fullName>
    </submittedName>
</protein>